<dbReference type="Proteomes" id="UP001597319">
    <property type="component" value="Unassembled WGS sequence"/>
</dbReference>
<keyword evidence="3" id="KW-1185">Reference proteome</keyword>
<accession>A0ABW5LA85</accession>
<organism evidence="2 3">
    <name type="scientific">Aquimarina rubra</name>
    <dbReference type="NCBI Taxonomy" id="1920033"/>
    <lineage>
        <taxon>Bacteria</taxon>
        <taxon>Pseudomonadati</taxon>
        <taxon>Bacteroidota</taxon>
        <taxon>Flavobacteriia</taxon>
        <taxon>Flavobacteriales</taxon>
        <taxon>Flavobacteriaceae</taxon>
        <taxon>Aquimarina</taxon>
    </lineage>
</organism>
<feature type="signal peptide" evidence="1">
    <location>
        <begin position="1"/>
        <end position="30"/>
    </location>
</feature>
<dbReference type="PROSITE" id="PS51257">
    <property type="entry name" value="PROKAR_LIPOPROTEIN"/>
    <property type="match status" value="1"/>
</dbReference>
<evidence type="ECO:0000256" key="1">
    <source>
        <dbReference type="SAM" id="SignalP"/>
    </source>
</evidence>
<sequence length="139" mass="14074">MKTKNNLLKNLSKVVLVLSVLMIVSCGDNDDDGAVAQFATLPAETVITYNGELSYTSADGMNIVAGVDGTATISGSGTVYSISFSNGVPSITGLRFIGSGNGSYATVSTDGSAAGIEIENGNLTVGAQVNGNSWGFVPN</sequence>
<proteinExistence type="predicted"/>
<reference evidence="3" key="1">
    <citation type="journal article" date="2019" name="Int. J. Syst. Evol. Microbiol.">
        <title>The Global Catalogue of Microorganisms (GCM) 10K type strain sequencing project: providing services to taxonomists for standard genome sequencing and annotation.</title>
        <authorList>
            <consortium name="The Broad Institute Genomics Platform"/>
            <consortium name="The Broad Institute Genome Sequencing Center for Infectious Disease"/>
            <person name="Wu L."/>
            <person name="Ma J."/>
        </authorList>
    </citation>
    <scope>NUCLEOTIDE SEQUENCE [LARGE SCALE GENOMIC DNA]</scope>
    <source>
        <strain evidence="3">KCTC 52274</strain>
    </source>
</reference>
<gene>
    <name evidence="2" type="ORF">ACFSR1_03985</name>
</gene>
<name>A0ABW5LA85_9FLAO</name>
<feature type="chain" id="PRO_5045183172" evidence="1">
    <location>
        <begin position="31"/>
        <end position="139"/>
    </location>
</feature>
<comment type="caution">
    <text evidence="2">The sequence shown here is derived from an EMBL/GenBank/DDBJ whole genome shotgun (WGS) entry which is preliminary data.</text>
</comment>
<protein>
    <submittedName>
        <fullName evidence="2">Uncharacterized protein</fullName>
    </submittedName>
</protein>
<evidence type="ECO:0000313" key="2">
    <source>
        <dbReference type="EMBL" id="MFD2561818.1"/>
    </source>
</evidence>
<keyword evidence="1" id="KW-0732">Signal</keyword>
<evidence type="ECO:0000313" key="3">
    <source>
        <dbReference type="Proteomes" id="UP001597319"/>
    </source>
</evidence>
<dbReference type="RefSeq" id="WP_378289869.1">
    <property type="nucleotide sequence ID" value="NZ_JBHULE010000004.1"/>
</dbReference>
<dbReference type="EMBL" id="JBHULE010000004">
    <property type="protein sequence ID" value="MFD2561818.1"/>
    <property type="molecule type" value="Genomic_DNA"/>
</dbReference>